<evidence type="ECO:0000313" key="4">
    <source>
        <dbReference type="EMBL" id="RHJ88757.1"/>
    </source>
</evidence>
<dbReference type="InterPro" id="IPR050624">
    <property type="entry name" value="HTH-type_Tx_Regulator"/>
</dbReference>
<feature type="domain" description="HTH tetR-type" evidence="3">
    <location>
        <begin position="5"/>
        <end position="65"/>
    </location>
</feature>
<keyword evidence="5" id="KW-1185">Reference proteome</keyword>
<dbReference type="AlphaFoldDB" id="A0A415E519"/>
<dbReference type="Pfam" id="PF00440">
    <property type="entry name" value="TetR_N"/>
    <property type="match status" value="1"/>
</dbReference>
<dbReference type="Gene3D" id="1.10.357.10">
    <property type="entry name" value="Tetracycline Repressor, domain 2"/>
    <property type="match status" value="1"/>
</dbReference>
<dbReference type="PANTHER" id="PTHR43479">
    <property type="entry name" value="ACREF/ENVCD OPERON REPRESSOR-RELATED"/>
    <property type="match status" value="1"/>
</dbReference>
<gene>
    <name evidence="4" type="ORF">DW099_08295</name>
</gene>
<feature type="DNA-binding region" description="H-T-H motif" evidence="2">
    <location>
        <begin position="28"/>
        <end position="47"/>
    </location>
</feature>
<dbReference type="GO" id="GO:0003677">
    <property type="term" value="F:DNA binding"/>
    <property type="evidence" value="ECO:0007669"/>
    <property type="project" value="UniProtKB-UniRule"/>
</dbReference>
<dbReference type="EMBL" id="QRMS01000002">
    <property type="protein sequence ID" value="RHJ88757.1"/>
    <property type="molecule type" value="Genomic_DNA"/>
</dbReference>
<dbReference type="Proteomes" id="UP000284841">
    <property type="component" value="Unassembled WGS sequence"/>
</dbReference>
<dbReference type="STRING" id="1776384.GCA_900086585_04005"/>
<dbReference type="OrthoDB" id="9812993at2"/>
<dbReference type="PROSITE" id="PS50977">
    <property type="entry name" value="HTH_TETR_2"/>
    <property type="match status" value="1"/>
</dbReference>
<evidence type="ECO:0000313" key="5">
    <source>
        <dbReference type="Proteomes" id="UP000284841"/>
    </source>
</evidence>
<dbReference type="SUPFAM" id="SSF46689">
    <property type="entry name" value="Homeodomain-like"/>
    <property type="match status" value="1"/>
</dbReference>
<reference evidence="4 5" key="1">
    <citation type="submission" date="2018-08" db="EMBL/GenBank/DDBJ databases">
        <title>A genome reference for cultivated species of the human gut microbiota.</title>
        <authorList>
            <person name="Zou Y."/>
            <person name="Xue W."/>
            <person name="Luo G."/>
        </authorList>
    </citation>
    <scope>NUCLEOTIDE SEQUENCE [LARGE SCALE GENOMIC DNA]</scope>
    <source>
        <strain evidence="4 5">AM07-24</strain>
    </source>
</reference>
<dbReference type="PANTHER" id="PTHR43479:SF11">
    <property type="entry name" value="ACREF_ENVCD OPERON REPRESSOR-RELATED"/>
    <property type="match status" value="1"/>
</dbReference>
<keyword evidence="1 2" id="KW-0238">DNA-binding</keyword>
<evidence type="ECO:0000259" key="3">
    <source>
        <dbReference type="PROSITE" id="PS50977"/>
    </source>
</evidence>
<evidence type="ECO:0000256" key="1">
    <source>
        <dbReference type="ARBA" id="ARBA00023125"/>
    </source>
</evidence>
<dbReference type="PRINTS" id="PR00455">
    <property type="entry name" value="HTHTETR"/>
</dbReference>
<accession>A0A415E519</accession>
<dbReference type="InterPro" id="IPR001647">
    <property type="entry name" value="HTH_TetR"/>
</dbReference>
<proteinExistence type="predicted"/>
<dbReference type="InterPro" id="IPR009057">
    <property type="entry name" value="Homeodomain-like_sf"/>
</dbReference>
<evidence type="ECO:0000256" key="2">
    <source>
        <dbReference type="PROSITE-ProRule" id="PRU00335"/>
    </source>
</evidence>
<protein>
    <submittedName>
        <fullName evidence="4">TetR/AcrR family transcriptional regulator</fullName>
    </submittedName>
</protein>
<name>A0A415E519_9FIRM</name>
<organism evidence="4 5">
    <name type="scientific">Emergencia timonensis</name>
    <dbReference type="NCBI Taxonomy" id="1776384"/>
    <lineage>
        <taxon>Bacteria</taxon>
        <taxon>Bacillati</taxon>
        <taxon>Bacillota</taxon>
        <taxon>Clostridia</taxon>
        <taxon>Peptostreptococcales</taxon>
        <taxon>Anaerovoracaceae</taxon>
        <taxon>Emergencia</taxon>
    </lineage>
</organism>
<comment type="caution">
    <text evidence="4">The sequence shown here is derived from an EMBL/GenBank/DDBJ whole genome shotgun (WGS) entry which is preliminary data.</text>
</comment>
<sequence length="184" mass="21235">MNKVVTSEEAILQACRQMVSEEGIQAINMRAVARRCDVALGSLYNYFSSKEELVTSTIESVWRDIFHTEGKCRTDMPFPDYVNWIYKSVKKGTEQYPNFFTAHSISFASNGVSRAKRMMEQYFSHMRAGLLQVLEDDKNVRRDAFSDTFTRSDFADFVQRSLLSALAEQKDCSVLTEMIRRSIY</sequence>